<sequence length="847" mass="99628">MDAEIIQLINQLGVSSEGQYKLHPFYKASLYQIKRHLAVDNDKVILLKCSEVNIVGNDIIPMMKILHMDSEKKDLFLMCLKICITLMEPSSVIFEHMDQKSPETVTLLSTREGYLSNILRSIANSDVMVYLNDFLVSFTNEEEKSDISIAIKENAFHLLQLIVSTNPKCMTSDEKNLVERVLISKMIESNIVETIYKYSKSSGYKSDMYMFIHILGEIFKGVDPSSVVKAEVTKRKKEERLEQLPMAVNIKELVKSIEGAVEPRKTKPLPDDKDPLFPLVEEADRKKHSQRRRVVMSGRFPGTFVDMNHFTKSGRAKIVNKIEGNTMDSIVKQNNFKTFQRSSNMLPVEEGGRSLSLTDKVYTRIYDLIKMLTLSGFDFQRYAYSDIVSWCDLKADLSGVEVNYLRLQWFMLKISRLDNVPWLFQYDFMTFENIEIWTERVIGEMSKYEKPKTNFVREKCKYILNILKEALYRIPNLKERNEGEYRSLIYDLYFHSYLKSFIKIYQYMDKHLSSQQFCVSLFSLTSVYFKMAKFINENGGYCGQIERNDALEVRNELIEVYDLMGQFYSKFIARCIINFILTFNEKITPTELHNLITVVYYSSFGLRKMIFFFEARLFVCLRKWIYTSKRESRNLQMLPVLENFQKRLMIHIEEYHLFGVSDSTFLNQISKPVKTRKKKTKKRNLENEEDFEEKENEEHPNDSEDGEHFYNSENEEKVLEEKEAKDVVEKLKKKISRVVIEDTSDVEEVDDVMEKLDSQHNEDADGNHDTSQFLSDDEDQSDDSRENDSDEEYRDKPNEIKPEDLFLIYNKKRSLFEESDDEHNEEMEDSSQRPSKRRKMIEDDDDE</sequence>
<feature type="domain" description="Timeless N-terminal" evidence="5">
    <location>
        <begin position="19"/>
        <end position="245"/>
    </location>
</feature>
<dbReference type="PANTHER" id="PTHR22940:SF4">
    <property type="entry name" value="PROTEIN TIMELESS HOMOLOG"/>
    <property type="match status" value="1"/>
</dbReference>
<dbReference type="Pfam" id="PF04821">
    <property type="entry name" value="TIMELESS"/>
    <property type="match status" value="1"/>
</dbReference>
<dbReference type="InterPro" id="IPR006906">
    <property type="entry name" value="Timeless_N"/>
</dbReference>
<reference evidence="7" key="1">
    <citation type="submission" date="2017-02" db="UniProtKB">
        <authorList>
            <consortium name="WormBaseParasite"/>
        </authorList>
    </citation>
    <scope>IDENTIFICATION</scope>
</reference>
<dbReference type="PANTHER" id="PTHR22940">
    <property type="entry name" value="TIMEOUT/TIMELESS-2"/>
    <property type="match status" value="1"/>
</dbReference>
<keyword evidence="3" id="KW-0131">Cell cycle</keyword>
<keyword evidence="2" id="KW-0539">Nucleus</keyword>
<feature type="compositionally biased region" description="Basic and acidic residues" evidence="4">
    <location>
        <begin position="759"/>
        <end position="768"/>
    </location>
</feature>
<evidence type="ECO:0000256" key="2">
    <source>
        <dbReference type="ARBA" id="ARBA00023242"/>
    </source>
</evidence>
<dbReference type="GO" id="GO:0000076">
    <property type="term" value="P:DNA replication checkpoint signaling"/>
    <property type="evidence" value="ECO:0007669"/>
    <property type="project" value="TreeGrafter"/>
</dbReference>
<dbReference type="GO" id="GO:0043111">
    <property type="term" value="P:replication fork arrest"/>
    <property type="evidence" value="ECO:0007669"/>
    <property type="project" value="TreeGrafter"/>
</dbReference>
<evidence type="ECO:0000313" key="6">
    <source>
        <dbReference type="Proteomes" id="UP000046392"/>
    </source>
</evidence>
<accession>A0A0N5B9B8</accession>
<dbReference type="GO" id="GO:0003677">
    <property type="term" value="F:DNA binding"/>
    <property type="evidence" value="ECO:0007669"/>
    <property type="project" value="TreeGrafter"/>
</dbReference>
<dbReference type="InterPro" id="IPR044998">
    <property type="entry name" value="Timeless"/>
</dbReference>
<dbReference type="GO" id="GO:0031298">
    <property type="term" value="C:replication fork protection complex"/>
    <property type="evidence" value="ECO:0007669"/>
    <property type="project" value="TreeGrafter"/>
</dbReference>
<keyword evidence="6" id="KW-1185">Reference proteome</keyword>
<feature type="compositionally biased region" description="Basic and acidic residues" evidence="4">
    <location>
        <begin position="696"/>
        <end position="721"/>
    </location>
</feature>
<comment type="subcellular location">
    <subcellularLocation>
        <location evidence="1">Nucleus</location>
    </subcellularLocation>
</comment>
<name>A0A0N5B9B8_STREA</name>
<feature type="compositionally biased region" description="Basic and acidic residues" evidence="4">
    <location>
        <begin position="782"/>
        <end position="804"/>
    </location>
</feature>
<dbReference type="AlphaFoldDB" id="A0A0N5B9B8"/>
<organism evidence="6 7">
    <name type="scientific">Strongyloides papillosus</name>
    <name type="common">Intestinal threadworm</name>
    <dbReference type="NCBI Taxonomy" id="174720"/>
    <lineage>
        <taxon>Eukaryota</taxon>
        <taxon>Metazoa</taxon>
        <taxon>Ecdysozoa</taxon>
        <taxon>Nematoda</taxon>
        <taxon>Chromadorea</taxon>
        <taxon>Rhabditida</taxon>
        <taxon>Tylenchina</taxon>
        <taxon>Panagrolaimomorpha</taxon>
        <taxon>Strongyloidoidea</taxon>
        <taxon>Strongyloididae</taxon>
        <taxon>Strongyloides</taxon>
    </lineage>
</organism>
<dbReference type="STRING" id="174720.A0A0N5B9B8"/>
<proteinExistence type="predicted"/>
<dbReference type="GO" id="GO:0006281">
    <property type="term" value="P:DNA repair"/>
    <property type="evidence" value="ECO:0007669"/>
    <property type="project" value="TreeGrafter"/>
</dbReference>
<feature type="compositionally biased region" description="Acidic residues" evidence="4">
    <location>
        <begin position="817"/>
        <end position="829"/>
    </location>
</feature>
<feature type="region of interest" description="Disordered" evidence="4">
    <location>
        <begin position="759"/>
        <end position="847"/>
    </location>
</feature>
<protein>
    <submittedName>
        <fullName evidence="7">TIMELESS domain-containing protein</fullName>
    </submittedName>
</protein>
<evidence type="ECO:0000256" key="4">
    <source>
        <dbReference type="SAM" id="MobiDB-lite"/>
    </source>
</evidence>
<dbReference type="WBParaSite" id="SPAL_0000263400.1">
    <property type="protein sequence ID" value="SPAL_0000263400.1"/>
    <property type="gene ID" value="SPAL_0000263400"/>
</dbReference>
<evidence type="ECO:0000256" key="1">
    <source>
        <dbReference type="ARBA" id="ARBA00004123"/>
    </source>
</evidence>
<evidence type="ECO:0000259" key="5">
    <source>
        <dbReference type="Pfam" id="PF04821"/>
    </source>
</evidence>
<dbReference type="Proteomes" id="UP000046392">
    <property type="component" value="Unplaced"/>
</dbReference>
<evidence type="ECO:0000313" key="7">
    <source>
        <dbReference type="WBParaSite" id="SPAL_0000263400.1"/>
    </source>
</evidence>
<feature type="region of interest" description="Disordered" evidence="4">
    <location>
        <begin position="676"/>
        <end position="721"/>
    </location>
</feature>
<evidence type="ECO:0000256" key="3">
    <source>
        <dbReference type="ARBA" id="ARBA00023306"/>
    </source>
</evidence>